<dbReference type="GO" id="GO:0003824">
    <property type="term" value="F:catalytic activity"/>
    <property type="evidence" value="ECO:0007669"/>
    <property type="project" value="InterPro"/>
</dbReference>
<proteinExistence type="predicted"/>
<dbReference type="Gene3D" id="3.60.10.10">
    <property type="entry name" value="Endonuclease/exonuclease/phosphatase"/>
    <property type="match status" value="1"/>
</dbReference>
<dbReference type="PANTHER" id="PTHR33395:SF22">
    <property type="entry name" value="REVERSE TRANSCRIPTASE DOMAIN-CONTAINING PROTEIN"/>
    <property type="match status" value="1"/>
</dbReference>
<accession>A0A2I0UP13</accession>
<name>A0A2I0UP13_LIMLA</name>
<dbReference type="GO" id="GO:0007508">
    <property type="term" value="P:larval heart development"/>
    <property type="evidence" value="ECO:0007669"/>
    <property type="project" value="TreeGrafter"/>
</dbReference>
<evidence type="ECO:0000313" key="2">
    <source>
        <dbReference type="EMBL" id="PKU47773.1"/>
    </source>
</evidence>
<keyword evidence="3" id="KW-1185">Reference proteome</keyword>
<reference evidence="3" key="2">
    <citation type="submission" date="2017-12" db="EMBL/GenBank/DDBJ databases">
        <title>Genome sequence of the Bar-tailed Godwit (Limosa lapponica baueri).</title>
        <authorList>
            <person name="Lima N.C.B."/>
            <person name="Parody-Merino A.M."/>
            <person name="Battley P.F."/>
            <person name="Fidler A.E."/>
            <person name="Prosdocimi F."/>
        </authorList>
    </citation>
    <scope>NUCLEOTIDE SEQUENCE [LARGE SCALE GENOMIC DNA]</scope>
</reference>
<evidence type="ECO:0000259" key="1">
    <source>
        <dbReference type="Pfam" id="PF03372"/>
    </source>
</evidence>
<protein>
    <submittedName>
        <fullName evidence="2">Nipped-b-like protein</fullName>
    </submittedName>
</protein>
<reference evidence="3" key="1">
    <citation type="submission" date="2017-11" db="EMBL/GenBank/DDBJ databases">
        <authorList>
            <person name="Lima N.C."/>
            <person name="Parody-Merino A.M."/>
            <person name="Battley P.F."/>
            <person name="Fidler A.E."/>
            <person name="Prosdocimi F."/>
        </authorList>
    </citation>
    <scope>NUCLEOTIDE SEQUENCE [LARGE SCALE GENOMIC DNA]</scope>
</reference>
<dbReference type="InterPro" id="IPR005135">
    <property type="entry name" value="Endo/exonuclease/phosphatase"/>
</dbReference>
<dbReference type="InterPro" id="IPR036691">
    <property type="entry name" value="Endo/exonu/phosph_ase_sf"/>
</dbReference>
<dbReference type="PANTHER" id="PTHR33395">
    <property type="entry name" value="TRANSCRIPTASE, PUTATIVE-RELATED-RELATED"/>
    <property type="match status" value="1"/>
</dbReference>
<sequence>METPERGLVGNGAHTHKKMLKPLARLKCIYTNACSMNNKQGELEAMMHQENYDIVAIAETWWDASHDWSATNEGYKLFRRDRQERRGGGVAAYVSECYESSEIKYSDNRVESVWIRIRANKGYIAVGVCYRPPNQSSEVDEAFYKQLGEILKSFAIVLVGDFNLPDICWEYNTADREQFRRFLECVEDNFLMQLISELTRESALLDLLLVNREELVGEVEVGGRLGHSDHEMIEFSILGETRRKAVRIVFQNKSSRTVITITVEEVATVQTIPSEMILCIFNSIYSTSLYFHSTGFDKISELKNAGMIERSSVKLRMNSLTVIMAINKKLIISGRSKSLTEEKGLSSVGKGSLGELCSIFDFMEELLSPDELAPDSRVLHR</sequence>
<organism evidence="2 3">
    <name type="scientific">Limosa lapponica baueri</name>
    <dbReference type="NCBI Taxonomy" id="1758121"/>
    <lineage>
        <taxon>Eukaryota</taxon>
        <taxon>Metazoa</taxon>
        <taxon>Chordata</taxon>
        <taxon>Craniata</taxon>
        <taxon>Vertebrata</taxon>
        <taxon>Euteleostomi</taxon>
        <taxon>Archelosauria</taxon>
        <taxon>Archosauria</taxon>
        <taxon>Dinosauria</taxon>
        <taxon>Saurischia</taxon>
        <taxon>Theropoda</taxon>
        <taxon>Coelurosauria</taxon>
        <taxon>Aves</taxon>
        <taxon>Neognathae</taxon>
        <taxon>Neoaves</taxon>
        <taxon>Charadriiformes</taxon>
        <taxon>Scolopacidae</taxon>
        <taxon>Limosa</taxon>
    </lineage>
</organism>
<dbReference type="EMBL" id="KZ505669">
    <property type="protein sequence ID" value="PKU47773.1"/>
    <property type="molecule type" value="Genomic_DNA"/>
</dbReference>
<dbReference type="AlphaFoldDB" id="A0A2I0UP13"/>
<dbReference type="SUPFAM" id="SSF56219">
    <property type="entry name" value="DNase I-like"/>
    <property type="match status" value="1"/>
</dbReference>
<dbReference type="OrthoDB" id="9393271at2759"/>
<evidence type="ECO:0000313" key="3">
    <source>
        <dbReference type="Proteomes" id="UP000233556"/>
    </source>
</evidence>
<feature type="domain" description="Endonuclease/exonuclease/phosphatase" evidence="1">
    <location>
        <begin position="33"/>
        <end position="230"/>
    </location>
</feature>
<dbReference type="GO" id="GO:0061343">
    <property type="term" value="P:cell adhesion involved in heart morphogenesis"/>
    <property type="evidence" value="ECO:0007669"/>
    <property type="project" value="TreeGrafter"/>
</dbReference>
<dbReference type="GO" id="GO:0031012">
    <property type="term" value="C:extracellular matrix"/>
    <property type="evidence" value="ECO:0007669"/>
    <property type="project" value="TreeGrafter"/>
</dbReference>
<dbReference type="Proteomes" id="UP000233556">
    <property type="component" value="Unassembled WGS sequence"/>
</dbReference>
<dbReference type="Pfam" id="PF03372">
    <property type="entry name" value="Exo_endo_phos"/>
    <property type="match status" value="1"/>
</dbReference>
<gene>
    <name evidence="2" type="ORF">llap_1882</name>
</gene>